<name>A0A5N6VTR6_9EURO</name>
<sequence length="82" mass="9325">MSTLITESKLVLPHDKELRAYLSWMWLKQGWVWDRQTGHKTRASEMMVRATRRGGVVLEKNGNLILETSPVKKAANGLTTSD</sequence>
<gene>
    <name evidence="1" type="ORF">BDV41DRAFT_540164</name>
</gene>
<evidence type="ECO:0000313" key="2">
    <source>
        <dbReference type="Proteomes" id="UP000325433"/>
    </source>
</evidence>
<proteinExistence type="predicted"/>
<keyword evidence="2" id="KW-1185">Reference proteome</keyword>
<dbReference type="Proteomes" id="UP000325433">
    <property type="component" value="Unassembled WGS sequence"/>
</dbReference>
<dbReference type="EMBL" id="ML738337">
    <property type="protein sequence ID" value="KAE8312024.1"/>
    <property type="molecule type" value="Genomic_DNA"/>
</dbReference>
<accession>A0A5N6VTR6</accession>
<organism evidence="1 2">
    <name type="scientific">Aspergillus transmontanensis</name>
    <dbReference type="NCBI Taxonomy" id="1034304"/>
    <lineage>
        <taxon>Eukaryota</taxon>
        <taxon>Fungi</taxon>
        <taxon>Dikarya</taxon>
        <taxon>Ascomycota</taxon>
        <taxon>Pezizomycotina</taxon>
        <taxon>Eurotiomycetes</taxon>
        <taxon>Eurotiomycetidae</taxon>
        <taxon>Eurotiales</taxon>
        <taxon>Aspergillaceae</taxon>
        <taxon>Aspergillus</taxon>
        <taxon>Aspergillus subgen. Circumdati</taxon>
    </lineage>
</organism>
<dbReference type="AlphaFoldDB" id="A0A5N6VTR6"/>
<protein>
    <submittedName>
        <fullName evidence="1">Uncharacterized protein</fullName>
    </submittedName>
</protein>
<evidence type="ECO:0000313" key="1">
    <source>
        <dbReference type="EMBL" id="KAE8312024.1"/>
    </source>
</evidence>
<reference evidence="2" key="1">
    <citation type="submission" date="2019-04" db="EMBL/GenBank/DDBJ databases">
        <title>Friends and foes A comparative genomics studyof 23 Aspergillus species from section Flavi.</title>
        <authorList>
            <consortium name="DOE Joint Genome Institute"/>
            <person name="Kjaerbolling I."/>
            <person name="Vesth T."/>
            <person name="Frisvad J.C."/>
            <person name="Nybo J.L."/>
            <person name="Theobald S."/>
            <person name="Kildgaard S."/>
            <person name="Isbrandt T."/>
            <person name="Kuo A."/>
            <person name="Sato A."/>
            <person name="Lyhne E.K."/>
            <person name="Kogle M.E."/>
            <person name="Wiebenga A."/>
            <person name="Kun R.S."/>
            <person name="Lubbers R.J."/>
            <person name="Makela M.R."/>
            <person name="Barry K."/>
            <person name="Chovatia M."/>
            <person name="Clum A."/>
            <person name="Daum C."/>
            <person name="Haridas S."/>
            <person name="He G."/>
            <person name="LaButti K."/>
            <person name="Lipzen A."/>
            <person name="Mondo S."/>
            <person name="Riley R."/>
            <person name="Salamov A."/>
            <person name="Simmons B.A."/>
            <person name="Magnuson J.K."/>
            <person name="Henrissat B."/>
            <person name="Mortensen U.H."/>
            <person name="Larsen T.O."/>
            <person name="Devries R.P."/>
            <person name="Grigoriev I.V."/>
            <person name="Machida M."/>
            <person name="Baker S.E."/>
            <person name="Andersen M.R."/>
        </authorList>
    </citation>
    <scope>NUCLEOTIDE SEQUENCE [LARGE SCALE GENOMIC DNA]</scope>
    <source>
        <strain evidence="2">CBS 130015</strain>
    </source>
</reference>